<evidence type="ECO:0000256" key="2">
    <source>
        <dbReference type="ARBA" id="ARBA00004167"/>
    </source>
</evidence>
<keyword evidence="5 13" id="KW-0349">Heme</keyword>
<keyword evidence="11 14" id="KW-0503">Monooxygenase</keyword>
<reference evidence="16" key="1">
    <citation type="submission" date="2022-11" db="EMBL/GenBank/DDBJ databases">
        <title>Genome Sequence of Cubamyces cubensis.</title>
        <authorList>
            <person name="Buettner E."/>
        </authorList>
    </citation>
    <scope>NUCLEOTIDE SEQUENCE</scope>
    <source>
        <strain evidence="16">MPL-01</strain>
    </source>
</reference>
<feature type="signal peptide" evidence="15">
    <location>
        <begin position="1"/>
        <end position="18"/>
    </location>
</feature>
<keyword evidence="12" id="KW-0472">Membrane</keyword>
<evidence type="ECO:0000313" key="17">
    <source>
        <dbReference type="Proteomes" id="UP001215151"/>
    </source>
</evidence>
<evidence type="ECO:0000313" key="16">
    <source>
        <dbReference type="EMBL" id="KAJ8487719.1"/>
    </source>
</evidence>
<evidence type="ECO:0000256" key="15">
    <source>
        <dbReference type="SAM" id="SignalP"/>
    </source>
</evidence>
<evidence type="ECO:0000256" key="6">
    <source>
        <dbReference type="ARBA" id="ARBA00022692"/>
    </source>
</evidence>
<keyword evidence="8" id="KW-1133">Transmembrane helix</keyword>
<evidence type="ECO:0000256" key="5">
    <source>
        <dbReference type="ARBA" id="ARBA00022617"/>
    </source>
</evidence>
<dbReference type="CDD" id="cd11065">
    <property type="entry name" value="CYP64-like"/>
    <property type="match status" value="1"/>
</dbReference>
<evidence type="ECO:0000256" key="14">
    <source>
        <dbReference type="RuleBase" id="RU000461"/>
    </source>
</evidence>
<feature type="binding site" description="axial binding residue" evidence="13">
    <location>
        <position position="433"/>
    </location>
    <ligand>
        <name>heme</name>
        <dbReference type="ChEBI" id="CHEBI:30413"/>
    </ligand>
    <ligandPart>
        <name>Fe</name>
        <dbReference type="ChEBI" id="CHEBI:18248"/>
    </ligandPart>
</feature>
<keyword evidence="7 13" id="KW-0479">Metal-binding</keyword>
<comment type="caution">
    <text evidence="16">The sequence shown here is derived from an EMBL/GenBank/DDBJ whole genome shotgun (WGS) entry which is preliminary data.</text>
</comment>
<evidence type="ECO:0000256" key="3">
    <source>
        <dbReference type="ARBA" id="ARBA00005179"/>
    </source>
</evidence>
<dbReference type="PROSITE" id="PS00086">
    <property type="entry name" value="CYTOCHROME_P450"/>
    <property type="match status" value="1"/>
</dbReference>
<evidence type="ECO:0000256" key="7">
    <source>
        <dbReference type="ARBA" id="ARBA00022723"/>
    </source>
</evidence>
<sequence>MMPILLLLCVLLAATLVAHHLHKRRLRPLPPGPRGWPIIGNVFDVPSAYHWLTFANWGQKWGDIVSISILGQTTVILNSPTYAIDILEKKSSLYSSRATVPVAGDMIGWSRAMIMAPYGHRLREMRKMIAQVIATRQQVTRFHSLIEGESRRFLLGLREHPDSPVKDLHKLAASIIVPLAYGYKVQGDNDPIVQTVDKAMEDFAQAGAPGAFLADVFPFLCRIPSWFPGAQWKAAVYEQSKTFEKMTDIPFEWVKKQMMIGAAIPSFAATLLESNTDPEKEELIKMTSASLYGGGADTTVSAISTFFLAMACFPEVQRKAQAEIDEIIGHDRLPTLEDRDRLPYLNALVLEVLRWIPVAPMGFPHQLIKDDFHAGYFLPKGTQVIANVWKFLHDPQTYADPASFNPDRFIGAEGKEPERDPRDFCFGFGRRKCPGMVFSEASIFATCSMVLAVYNISKATRNGHVIEPSMQGTGTLISHPLPFNCSIAVRSEKVEALLDSVADSLQSAA</sequence>
<comment type="pathway">
    <text evidence="3">Secondary metabolite biosynthesis.</text>
</comment>
<dbReference type="Pfam" id="PF00067">
    <property type="entry name" value="p450"/>
    <property type="match status" value="1"/>
</dbReference>
<dbReference type="GO" id="GO:0005506">
    <property type="term" value="F:iron ion binding"/>
    <property type="evidence" value="ECO:0007669"/>
    <property type="project" value="InterPro"/>
</dbReference>
<feature type="chain" id="PRO_5042225641" description="Cytochrome P450" evidence="15">
    <location>
        <begin position="19"/>
        <end position="509"/>
    </location>
</feature>
<evidence type="ECO:0000256" key="10">
    <source>
        <dbReference type="ARBA" id="ARBA00023004"/>
    </source>
</evidence>
<dbReference type="SUPFAM" id="SSF48264">
    <property type="entry name" value="Cytochrome P450"/>
    <property type="match status" value="1"/>
</dbReference>
<dbReference type="InterPro" id="IPR002401">
    <property type="entry name" value="Cyt_P450_E_grp-I"/>
</dbReference>
<gene>
    <name evidence="16" type="ORF">ONZ51_g4018</name>
</gene>
<dbReference type="PANTHER" id="PTHR46300">
    <property type="entry name" value="P450, PUTATIVE (EUROFUNG)-RELATED-RELATED"/>
    <property type="match status" value="1"/>
</dbReference>
<keyword evidence="10 13" id="KW-0408">Iron</keyword>
<dbReference type="InterPro" id="IPR001128">
    <property type="entry name" value="Cyt_P450"/>
</dbReference>
<comment type="similarity">
    <text evidence="4 14">Belongs to the cytochrome P450 family.</text>
</comment>
<keyword evidence="17" id="KW-1185">Reference proteome</keyword>
<protein>
    <recommendedName>
        <fullName evidence="18">Cytochrome P450</fullName>
    </recommendedName>
</protein>
<dbReference type="GO" id="GO:0020037">
    <property type="term" value="F:heme binding"/>
    <property type="evidence" value="ECO:0007669"/>
    <property type="project" value="InterPro"/>
</dbReference>
<dbReference type="AlphaFoldDB" id="A0AAD7TWM9"/>
<organism evidence="16 17">
    <name type="scientific">Trametes cubensis</name>
    <dbReference type="NCBI Taxonomy" id="1111947"/>
    <lineage>
        <taxon>Eukaryota</taxon>
        <taxon>Fungi</taxon>
        <taxon>Dikarya</taxon>
        <taxon>Basidiomycota</taxon>
        <taxon>Agaricomycotina</taxon>
        <taxon>Agaricomycetes</taxon>
        <taxon>Polyporales</taxon>
        <taxon>Polyporaceae</taxon>
        <taxon>Trametes</taxon>
    </lineage>
</organism>
<proteinExistence type="inferred from homology"/>
<evidence type="ECO:0000256" key="12">
    <source>
        <dbReference type="ARBA" id="ARBA00023136"/>
    </source>
</evidence>
<dbReference type="InterPro" id="IPR036396">
    <property type="entry name" value="Cyt_P450_sf"/>
</dbReference>
<dbReference type="GO" id="GO:0016705">
    <property type="term" value="F:oxidoreductase activity, acting on paired donors, with incorporation or reduction of molecular oxygen"/>
    <property type="evidence" value="ECO:0007669"/>
    <property type="project" value="InterPro"/>
</dbReference>
<evidence type="ECO:0000256" key="13">
    <source>
        <dbReference type="PIRSR" id="PIRSR602401-1"/>
    </source>
</evidence>
<evidence type="ECO:0000256" key="9">
    <source>
        <dbReference type="ARBA" id="ARBA00023002"/>
    </source>
</evidence>
<name>A0AAD7TWM9_9APHY</name>
<dbReference type="Proteomes" id="UP001215151">
    <property type="component" value="Unassembled WGS sequence"/>
</dbReference>
<dbReference type="EMBL" id="JAPEVG010000074">
    <property type="protein sequence ID" value="KAJ8487719.1"/>
    <property type="molecule type" value="Genomic_DNA"/>
</dbReference>
<evidence type="ECO:0000256" key="1">
    <source>
        <dbReference type="ARBA" id="ARBA00001971"/>
    </source>
</evidence>
<keyword evidence="15" id="KW-0732">Signal</keyword>
<comment type="subcellular location">
    <subcellularLocation>
        <location evidence="2">Membrane</location>
        <topology evidence="2">Single-pass membrane protein</topology>
    </subcellularLocation>
</comment>
<comment type="cofactor">
    <cofactor evidence="1 13">
        <name>heme</name>
        <dbReference type="ChEBI" id="CHEBI:30413"/>
    </cofactor>
</comment>
<evidence type="ECO:0008006" key="18">
    <source>
        <dbReference type="Google" id="ProtNLM"/>
    </source>
</evidence>
<dbReference type="InterPro" id="IPR050364">
    <property type="entry name" value="Cytochrome_P450_fung"/>
</dbReference>
<keyword evidence="6" id="KW-0812">Transmembrane</keyword>
<dbReference type="PRINTS" id="PR00385">
    <property type="entry name" value="P450"/>
</dbReference>
<evidence type="ECO:0000256" key="4">
    <source>
        <dbReference type="ARBA" id="ARBA00010617"/>
    </source>
</evidence>
<evidence type="ECO:0000256" key="8">
    <source>
        <dbReference type="ARBA" id="ARBA00022989"/>
    </source>
</evidence>
<keyword evidence="9 14" id="KW-0560">Oxidoreductase</keyword>
<dbReference type="PANTHER" id="PTHR46300:SF7">
    <property type="entry name" value="P450, PUTATIVE (EUROFUNG)-RELATED"/>
    <property type="match status" value="1"/>
</dbReference>
<dbReference type="GO" id="GO:0004497">
    <property type="term" value="F:monooxygenase activity"/>
    <property type="evidence" value="ECO:0007669"/>
    <property type="project" value="UniProtKB-KW"/>
</dbReference>
<dbReference type="GO" id="GO:0016020">
    <property type="term" value="C:membrane"/>
    <property type="evidence" value="ECO:0007669"/>
    <property type="project" value="UniProtKB-SubCell"/>
</dbReference>
<dbReference type="PRINTS" id="PR00463">
    <property type="entry name" value="EP450I"/>
</dbReference>
<accession>A0AAD7TWM9</accession>
<dbReference type="InterPro" id="IPR017972">
    <property type="entry name" value="Cyt_P450_CS"/>
</dbReference>
<evidence type="ECO:0000256" key="11">
    <source>
        <dbReference type="ARBA" id="ARBA00023033"/>
    </source>
</evidence>
<dbReference type="Gene3D" id="1.10.630.10">
    <property type="entry name" value="Cytochrome P450"/>
    <property type="match status" value="1"/>
</dbReference>